<dbReference type="OrthoDB" id="9801421at2"/>
<dbReference type="Gene3D" id="2.130.10.120">
    <property type="entry name" value="Prolyl oligopeptidase, N-terminal domain"/>
    <property type="match status" value="1"/>
</dbReference>
<dbReference type="InterPro" id="IPR051543">
    <property type="entry name" value="Serine_Peptidase_S9A"/>
</dbReference>
<dbReference type="InParanoid" id="A0A371RLS2"/>
<reference evidence="7 8" key="1">
    <citation type="submission" date="2018-08" db="EMBL/GenBank/DDBJ databases">
        <title>Parvularcula sp. SM1705, isolated from surface water of the South Sea China.</title>
        <authorList>
            <person name="Sun L."/>
        </authorList>
    </citation>
    <scope>NUCLEOTIDE SEQUENCE [LARGE SCALE GENOMIC DNA]</scope>
    <source>
        <strain evidence="7 8">SM1705</strain>
    </source>
</reference>
<dbReference type="InterPro" id="IPR029058">
    <property type="entry name" value="AB_hydrolase_fold"/>
</dbReference>
<name>A0A371RLS2_9PROT</name>
<comment type="caution">
    <text evidence="7">The sequence shown here is derived from an EMBL/GenBank/DDBJ whole genome shotgun (WGS) entry which is preliminary data.</text>
</comment>
<dbReference type="InterPro" id="IPR001375">
    <property type="entry name" value="Peptidase_S9_cat"/>
</dbReference>
<dbReference type="SUPFAM" id="SSF53474">
    <property type="entry name" value="alpha/beta-Hydrolases"/>
    <property type="match status" value="1"/>
</dbReference>
<evidence type="ECO:0000256" key="2">
    <source>
        <dbReference type="ARBA" id="ARBA00022670"/>
    </source>
</evidence>
<keyword evidence="2" id="KW-0645">Protease</keyword>
<keyword evidence="3" id="KW-0378">Hydrolase</keyword>
<dbReference type="FunCoup" id="A0A371RLS2">
    <property type="interactions" value="425"/>
</dbReference>
<protein>
    <submittedName>
        <fullName evidence="7">S9 family peptidase</fullName>
    </submittedName>
</protein>
<gene>
    <name evidence="7" type="ORF">DX908_09805</name>
</gene>
<dbReference type="InterPro" id="IPR023302">
    <property type="entry name" value="Pept_S9A_N"/>
</dbReference>
<dbReference type="PRINTS" id="PR00862">
    <property type="entry name" value="PROLIGOPTASE"/>
</dbReference>
<evidence type="ECO:0000313" key="7">
    <source>
        <dbReference type="EMBL" id="RFB06419.1"/>
    </source>
</evidence>
<dbReference type="GO" id="GO:0006508">
    <property type="term" value="P:proteolysis"/>
    <property type="evidence" value="ECO:0007669"/>
    <property type="project" value="UniProtKB-KW"/>
</dbReference>
<keyword evidence="4" id="KW-0720">Serine protease</keyword>
<accession>A0A371RLS2</accession>
<sequence>MKRQEELTAPVAEKRPVEIVQHEIKRIDNYAWLRDDNWQQVLRDPSLLREDIREQLEAEVEYYKDSTSHLEELRETLFAEMRGRTKEDASSVPMRDGPYEYYVRYREGGEYPVYARRTEENAPEEVIFDGDKERGDSKFFDIGGIDTSPDHKLLAYGTDRVGSEYYDLRIRDLATGDEYDETIPSTDGGVVWATDSKSFFYVERDDNQRPKRVKHHLLGADPASDRLIYEEEDDAMFIGIGDTSSEKYLIVSIGNGVTSENHFLPLDDPMAELTLIAPRVHDQLYDVDHRGDLFYIQTNAGDAVDFKIVTAPVDNPDRENWTDWLPHRPGTYLSYFVPFKDYIVRVERSDAVPRIVVGDYDGNEHTISFDEGAYSLGVHGWGEFDTNMVRFSYESPSTPEKTFDYNMESRERTLRKTQEVPSGHNPDLYVVEMIEAEARDGAKIPIMVMRLKTTPMDGSAPLMLYGYGSYGAYISDSFSTSILSLVDRGAIYALAHIRGGSAKGRQWYLDGKLDKKENTFRDFNDSAYALIEKGYTSKGNIVAYGGSAGGLLVGAAVNLDPELYGGILGAVPFVDVINTISDDTLPLTPPEWDEWGNPITSAEEYGWIAKYSPYDNIKQGAAYPPILATGGLTDYRVTYWEPAKWIARLREEATGGPFLLRMNMAAGHGGSAARFERMEERAHLYAFALDIFGLTDATPVDHKAE</sequence>
<dbReference type="AlphaFoldDB" id="A0A371RLS2"/>
<dbReference type="Pfam" id="PF02897">
    <property type="entry name" value="Peptidase_S9_N"/>
    <property type="match status" value="1"/>
</dbReference>
<comment type="similarity">
    <text evidence="1">Belongs to the peptidase S9A family.</text>
</comment>
<evidence type="ECO:0000256" key="4">
    <source>
        <dbReference type="ARBA" id="ARBA00022825"/>
    </source>
</evidence>
<dbReference type="Pfam" id="PF00326">
    <property type="entry name" value="Peptidase_S9"/>
    <property type="match status" value="1"/>
</dbReference>
<proteinExistence type="inferred from homology"/>
<evidence type="ECO:0000259" key="6">
    <source>
        <dbReference type="Pfam" id="PF02897"/>
    </source>
</evidence>
<feature type="domain" description="Peptidase S9 prolyl oligopeptidase catalytic" evidence="5">
    <location>
        <begin position="477"/>
        <end position="693"/>
    </location>
</feature>
<dbReference type="EMBL" id="QUQO01000001">
    <property type="protein sequence ID" value="RFB06419.1"/>
    <property type="molecule type" value="Genomic_DNA"/>
</dbReference>
<evidence type="ECO:0000313" key="8">
    <source>
        <dbReference type="Proteomes" id="UP000264589"/>
    </source>
</evidence>
<evidence type="ECO:0000259" key="5">
    <source>
        <dbReference type="Pfam" id="PF00326"/>
    </source>
</evidence>
<evidence type="ECO:0000256" key="3">
    <source>
        <dbReference type="ARBA" id="ARBA00022801"/>
    </source>
</evidence>
<dbReference type="PANTHER" id="PTHR11757:SF19">
    <property type="entry name" value="PROLYL ENDOPEPTIDASE-LIKE"/>
    <property type="match status" value="1"/>
</dbReference>
<feature type="domain" description="Peptidase S9A N-terminal" evidence="6">
    <location>
        <begin position="13"/>
        <end position="417"/>
    </location>
</feature>
<organism evidence="7 8">
    <name type="scientific">Parvularcula marina</name>
    <dbReference type="NCBI Taxonomy" id="2292771"/>
    <lineage>
        <taxon>Bacteria</taxon>
        <taxon>Pseudomonadati</taxon>
        <taxon>Pseudomonadota</taxon>
        <taxon>Alphaproteobacteria</taxon>
        <taxon>Parvularculales</taxon>
        <taxon>Parvularculaceae</taxon>
        <taxon>Parvularcula</taxon>
    </lineage>
</organism>
<dbReference type="Proteomes" id="UP000264589">
    <property type="component" value="Unassembled WGS sequence"/>
</dbReference>
<evidence type="ECO:0000256" key="1">
    <source>
        <dbReference type="ARBA" id="ARBA00005228"/>
    </source>
</evidence>
<dbReference type="Gene3D" id="3.40.50.1820">
    <property type="entry name" value="alpha/beta hydrolase"/>
    <property type="match status" value="1"/>
</dbReference>
<dbReference type="GO" id="GO:0004252">
    <property type="term" value="F:serine-type endopeptidase activity"/>
    <property type="evidence" value="ECO:0007669"/>
    <property type="project" value="InterPro"/>
</dbReference>
<dbReference type="PANTHER" id="PTHR11757">
    <property type="entry name" value="PROTEASE FAMILY S9A OLIGOPEPTIDASE"/>
    <property type="match status" value="1"/>
</dbReference>
<keyword evidence="8" id="KW-1185">Reference proteome</keyword>
<dbReference type="SUPFAM" id="SSF50993">
    <property type="entry name" value="Peptidase/esterase 'gauge' domain"/>
    <property type="match status" value="1"/>
</dbReference>
<dbReference type="InterPro" id="IPR002470">
    <property type="entry name" value="Peptidase_S9A"/>
</dbReference>